<evidence type="ECO:0000256" key="5">
    <source>
        <dbReference type="ARBA" id="ARBA00022692"/>
    </source>
</evidence>
<evidence type="ECO:0000256" key="2">
    <source>
        <dbReference type="ARBA" id="ARBA00009142"/>
    </source>
</evidence>
<evidence type="ECO:0000256" key="7">
    <source>
        <dbReference type="ARBA" id="ARBA00023136"/>
    </source>
</evidence>
<feature type="transmembrane region" description="Helical" evidence="8">
    <location>
        <begin position="93"/>
        <end position="112"/>
    </location>
</feature>
<comment type="subcellular location">
    <subcellularLocation>
        <location evidence="1 8">Cell membrane</location>
        <topology evidence="1 8">Multi-pass membrane protein</topology>
    </subcellularLocation>
</comment>
<keyword evidence="7 8" id="KW-0472">Membrane</keyword>
<evidence type="ECO:0000256" key="6">
    <source>
        <dbReference type="ARBA" id="ARBA00022989"/>
    </source>
</evidence>
<accession>A0A1H3RYA5</accession>
<feature type="transmembrane region" description="Helical" evidence="8">
    <location>
        <begin position="190"/>
        <end position="212"/>
    </location>
</feature>
<organism evidence="9 10">
    <name type="scientific">Delftia lacustris</name>
    <dbReference type="NCBI Taxonomy" id="558537"/>
    <lineage>
        <taxon>Bacteria</taxon>
        <taxon>Pseudomonadati</taxon>
        <taxon>Pseudomonadota</taxon>
        <taxon>Betaproteobacteria</taxon>
        <taxon>Burkholderiales</taxon>
        <taxon>Comamonadaceae</taxon>
        <taxon>Delftia</taxon>
    </lineage>
</organism>
<keyword evidence="6 8" id="KW-1133">Transmembrane helix</keyword>
<dbReference type="AlphaFoldDB" id="A0A1H3RYA5"/>
<feature type="transmembrane region" description="Helical" evidence="8">
    <location>
        <begin position="152"/>
        <end position="178"/>
    </location>
</feature>
<gene>
    <name evidence="9" type="ORF">SAMN05421547_11768</name>
</gene>
<dbReference type="PANTHER" id="PTHR30269:SF32">
    <property type="entry name" value="MEMBRANE TRANSPORTER PROTEIN-RELATED"/>
    <property type="match status" value="1"/>
</dbReference>
<evidence type="ECO:0000313" key="10">
    <source>
        <dbReference type="Proteomes" id="UP000183417"/>
    </source>
</evidence>
<keyword evidence="3" id="KW-0813">Transport</keyword>
<keyword evidence="4 8" id="KW-1003">Cell membrane</keyword>
<feature type="transmembrane region" description="Helical" evidence="8">
    <location>
        <begin position="118"/>
        <end position="140"/>
    </location>
</feature>
<reference evidence="9 10" key="1">
    <citation type="submission" date="2016-10" db="EMBL/GenBank/DDBJ databases">
        <authorList>
            <person name="de Groot N.N."/>
        </authorList>
    </citation>
    <scope>NUCLEOTIDE SEQUENCE [LARGE SCALE GENOMIC DNA]</scope>
    <source>
        <strain evidence="9 10">LMG 24775</strain>
    </source>
</reference>
<feature type="transmembrane region" description="Helical" evidence="8">
    <location>
        <begin position="257"/>
        <end position="275"/>
    </location>
</feature>
<feature type="transmembrane region" description="Helical" evidence="8">
    <location>
        <begin position="21"/>
        <end position="43"/>
    </location>
</feature>
<dbReference type="EMBL" id="FNPE01000017">
    <property type="protein sequence ID" value="SDZ30607.1"/>
    <property type="molecule type" value="Genomic_DNA"/>
</dbReference>
<dbReference type="Pfam" id="PF01925">
    <property type="entry name" value="TauE"/>
    <property type="match status" value="1"/>
</dbReference>
<comment type="similarity">
    <text evidence="2 8">Belongs to the 4-toluene sulfonate uptake permease (TSUP) (TC 2.A.102) family.</text>
</comment>
<evidence type="ECO:0000256" key="4">
    <source>
        <dbReference type="ARBA" id="ARBA00022475"/>
    </source>
</evidence>
<name>A0A1H3RYA5_9BURK</name>
<dbReference type="InterPro" id="IPR002781">
    <property type="entry name" value="TM_pro_TauE-like"/>
</dbReference>
<sequence length="277" mass="28928">MRFRKGLSQVGGKCRVAVMWDAWWVLAAAVAVFGLAGVVKGVVGLGLPTVSMALLALFMPAGQAAAWLLLPSLVTNVVQMRPLPSLRPLLRRLGWMQLGIVAGTVGGMLWWGPVGEAAVARTALGVALVVYALWGLWGLWGPGLQLPQRHQAWLGLLCGLLTGGITALTGVFVVPAVAFLQSLALGRQALMQAMGLCFTVSTLALGAGMALAQGPGHAASSWTGWGATALVSALMLLPALAGMAWGERLRQSLSPQVFKRVLMLGLLALGIYMCARG</sequence>
<evidence type="ECO:0000256" key="3">
    <source>
        <dbReference type="ARBA" id="ARBA00022448"/>
    </source>
</evidence>
<evidence type="ECO:0000256" key="1">
    <source>
        <dbReference type="ARBA" id="ARBA00004651"/>
    </source>
</evidence>
<dbReference type="PANTHER" id="PTHR30269">
    <property type="entry name" value="TRANSMEMBRANE PROTEIN YFCA"/>
    <property type="match status" value="1"/>
</dbReference>
<dbReference type="GO" id="GO:0005886">
    <property type="term" value="C:plasma membrane"/>
    <property type="evidence" value="ECO:0007669"/>
    <property type="project" value="UniProtKB-SubCell"/>
</dbReference>
<keyword evidence="5 8" id="KW-0812">Transmembrane</keyword>
<protein>
    <recommendedName>
        <fullName evidence="8">Probable membrane transporter protein</fullName>
    </recommendedName>
</protein>
<dbReference type="Proteomes" id="UP000183417">
    <property type="component" value="Unassembled WGS sequence"/>
</dbReference>
<evidence type="ECO:0000313" key="9">
    <source>
        <dbReference type="EMBL" id="SDZ30607.1"/>
    </source>
</evidence>
<evidence type="ECO:0000256" key="8">
    <source>
        <dbReference type="RuleBase" id="RU363041"/>
    </source>
</evidence>
<dbReference type="InterPro" id="IPR052017">
    <property type="entry name" value="TSUP"/>
</dbReference>
<feature type="transmembrane region" description="Helical" evidence="8">
    <location>
        <begin position="224"/>
        <end position="245"/>
    </location>
</feature>
<proteinExistence type="inferred from homology"/>
<feature type="transmembrane region" description="Helical" evidence="8">
    <location>
        <begin position="49"/>
        <end position="73"/>
    </location>
</feature>